<evidence type="ECO:0000313" key="4">
    <source>
        <dbReference type="Proteomes" id="UP000604481"/>
    </source>
</evidence>
<dbReference type="EMBL" id="JADFUA010000001">
    <property type="protein sequence ID" value="MBE9607841.1"/>
    <property type="molecule type" value="Genomic_DNA"/>
</dbReference>
<evidence type="ECO:0000256" key="1">
    <source>
        <dbReference type="SAM" id="SignalP"/>
    </source>
</evidence>
<dbReference type="Pfam" id="PF13229">
    <property type="entry name" value="Beta_helix"/>
    <property type="match status" value="1"/>
</dbReference>
<accession>A0A8J7K0D2</accession>
<dbReference type="RefSeq" id="WP_194114353.1">
    <property type="nucleotide sequence ID" value="NZ_JADFUA010000001.1"/>
</dbReference>
<feature type="domain" description="Right handed beta helix" evidence="2">
    <location>
        <begin position="119"/>
        <end position="319"/>
    </location>
</feature>
<protein>
    <submittedName>
        <fullName evidence="3">Right-handed parallel beta-helix repeat-containing protein</fullName>
    </submittedName>
</protein>
<dbReference type="NCBIfam" id="TIGR03804">
    <property type="entry name" value="para_beta_helix"/>
    <property type="match status" value="1"/>
</dbReference>
<name>A0A8J7K0D2_9NEIS</name>
<dbReference type="InterPro" id="IPR022441">
    <property type="entry name" value="Para_beta_helix_rpt-2"/>
</dbReference>
<dbReference type="SUPFAM" id="SSF51126">
    <property type="entry name" value="Pectin lyase-like"/>
    <property type="match status" value="1"/>
</dbReference>
<dbReference type="SMART" id="SM00710">
    <property type="entry name" value="PbH1"/>
    <property type="match status" value="7"/>
</dbReference>
<feature type="chain" id="PRO_5035166077" evidence="1">
    <location>
        <begin position="22"/>
        <end position="358"/>
    </location>
</feature>
<dbReference type="Gene3D" id="2.160.20.10">
    <property type="entry name" value="Single-stranded right-handed beta-helix, Pectin lyase-like"/>
    <property type="match status" value="1"/>
</dbReference>
<feature type="signal peptide" evidence="1">
    <location>
        <begin position="1"/>
        <end position="21"/>
    </location>
</feature>
<gene>
    <name evidence="3" type="ORF">INR99_00610</name>
</gene>
<keyword evidence="4" id="KW-1185">Reference proteome</keyword>
<dbReference type="InterPro" id="IPR006626">
    <property type="entry name" value="PbH1"/>
</dbReference>
<evidence type="ECO:0000259" key="2">
    <source>
        <dbReference type="Pfam" id="PF13229"/>
    </source>
</evidence>
<evidence type="ECO:0000313" key="3">
    <source>
        <dbReference type="EMBL" id="MBE9607841.1"/>
    </source>
</evidence>
<proteinExistence type="predicted"/>
<dbReference type="InterPro" id="IPR011050">
    <property type="entry name" value="Pectin_lyase_fold/virulence"/>
</dbReference>
<comment type="caution">
    <text evidence="3">The sequence shown here is derived from an EMBL/GenBank/DDBJ whole genome shotgun (WGS) entry which is preliminary data.</text>
</comment>
<dbReference type="AlphaFoldDB" id="A0A8J7K0D2"/>
<reference evidence="3 4" key="1">
    <citation type="submission" date="2020-10" db="EMBL/GenBank/DDBJ databases">
        <title>The genome sequence of Chitinilyticum litopenaei 4Y14.</title>
        <authorList>
            <person name="Liu Y."/>
        </authorList>
    </citation>
    <scope>NUCLEOTIDE SEQUENCE [LARGE SCALE GENOMIC DNA]</scope>
    <source>
        <strain evidence="3 4">4Y14</strain>
    </source>
</reference>
<sequence length="358" mass="38475">MRHLLIPCLLVIVFHAAPSRAACTIPSSVLKAGSHELIGSCSYNVAIKITEPNTALNCNGATLDGEGKLGTGILVDSQGKDLSNISITNCKIQNYKNTGIGIGWAIPDYQKTNGQHPKSVNIESVHISGILGVGIYIDDHTSGVTIKDSSVKNVRGAGIYIEHDSEKSTIINSLFVENGWNEKGHPTQPAIAIDASENNTISGNKFFGNGLAGVALYRNCDEDWESGHSVKRVHGANKNLIINNTFKNEIVGIWVASRQSRDLRFMKCGRPPYKIDSNGAVFVEDEAIENTIANNKIESSKKAGIIVEMGPNEISGNNIKDSHTDDILTGSAIYSRATGNKAKAIKLPNNVAKIKSQE</sequence>
<dbReference type="InterPro" id="IPR039448">
    <property type="entry name" value="Beta_helix"/>
</dbReference>
<dbReference type="InterPro" id="IPR012334">
    <property type="entry name" value="Pectin_lyas_fold"/>
</dbReference>
<keyword evidence="1" id="KW-0732">Signal</keyword>
<dbReference type="Proteomes" id="UP000604481">
    <property type="component" value="Unassembled WGS sequence"/>
</dbReference>
<organism evidence="3 4">
    <name type="scientific">Chitinilyticum piscinae</name>
    <dbReference type="NCBI Taxonomy" id="2866724"/>
    <lineage>
        <taxon>Bacteria</taxon>
        <taxon>Pseudomonadati</taxon>
        <taxon>Pseudomonadota</taxon>
        <taxon>Betaproteobacteria</taxon>
        <taxon>Neisseriales</taxon>
        <taxon>Chitinibacteraceae</taxon>
        <taxon>Chitinilyticum</taxon>
    </lineage>
</organism>